<dbReference type="PROSITE" id="PS00107">
    <property type="entry name" value="PROTEIN_KINASE_ATP"/>
    <property type="match status" value="1"/>
</dbReference>
<keyword evidence="9" id="KW-0159">Chromosome partition</keyword>
<dbReference type="EMBL" id="BDGX01000016">
    <property type="protein sequence ID" value="GAV49632.1"/>
    <property type="molecule type" value="Genomic_DNA"/>
</dbReference>
<evidence type="ECO:0000256" key="17">
    <source>
        <dbReference type="PIRSR" id="PIRSR630616-3"/>
    </source>
</evidence>
<reference evidence="23 24" key="1">
    <citation type="submission" date="2016-08" db="EMBL/GenBank/DDBJ databases">
        <title>Draft genome sequence of allopolyploid Zygosaccharomyces rouxii.</title>
        <authorList>
            <person name="Watanabe J."/>
            <person name="Uehara K."/>
            <person name="Mogi Y."/>
            <person name="Tsukioka Y."/>
        </authorList>
    </citation>
    <scope>NUCLEOTIDE SEQUENCE [LARGE SCALE GENOMIC DNA]</scope>
    <source>
        <strain evidence="23 24">NBRC 110957</strain>
    </source>
</reference>
<dbReference type="GO" id="GO:0044779">
    <property type="term" value="P:meiotic spindle checkpoint signaling"/>
    <property type="evidence" value="ECO:0007669"/>
    <property type="project" value="UniProtKB-ARBA"/>
</dbReference>
<feature type="active site" description="Proton acceptor" evidence="15">
    <location>
        <position position="232"/>
    </location>
</feature>
<dbReference type="Proteomes" id="UP000187013">
    <property type="component" value="Unassembled WGS sequence"/>
</dbReference>
<keyword evidence="4" id="KW-0158">Chromosome</keyword>
<dbReference type="GO" id="GO:0045143">
    <property type="term" value="P:homologous chromosome segregation"/>
    <property type="evidence" value="ECO:0007669"/>
    <property type="project" value="UniProtKB-ARBA"/>
</dbReference>
<evidence type="ECO:0000256" key="8">
    <source>
        <dbReference type="ARBA" id="ARBA00022777"/>
    </source>
</evidence>
<keyword evidence="7 16" id="KW-0547">Nucleotide-binding</keyword>
<name>A0A1Q3A1S7_ZYGRO</name>
<evidence type="ECO:0000256" key="11">
    <source>
        <dbReference type="ARBA" id="ARBA00022840"/>
    </source>
</evidence>
<dbReference type="GO" id="GO:0090266">
    <property type="term" value="P:regulation of mitotic cell cycle spindle assembly checkpoint"/>
    <property type="evidence" value="ECO:0007669"/>
    <property type="project" value="UniProtKB-ARBA"/>
</dbReference>
<keyword evidence="6 20" id="KW-0808">Transferase</keyword>
<dbReference type="GO" id="GO:0072479">
    <property type="term" value="P:response to mitotic cell cycle spindle assembly checkpoint signaling"/>
    <property type="evidence" value="ECO:0007669"/>
    <property type="project" value="UniProtKB-ARBA"/>
</dbReference>
<dbReference type="OrthoDB" id="377346at2759"/>
<comment type="catalytic activity">
    <reaction evidence="13 20">
        <text>L-threonyl-[protein] + ATP = O-phospho-L-threonyl-[protein] + ADP + H(+)</text>
        <dbReference type="Rhea" id="RHEA:46608"/>
        <dbReference type="Rhea" id="RHEA-COMP:11060"/>
        <dbReference type="Rhea" id="RHEA-COMP:11605"/>
        <dbReference type="ChEBI" id="CHEBI:15378"/>
        <dbReference type="ChEBI" id="CHEBI:30013"/>
        <dbReference type="ChEBI" id="CHEBI:30616"/>
        <dbReference type="ChEBI" id="CHEBI:61977"/>
        <dbReference type="ChEBI" id="CHEBI:456216"/>
        <dbReference type="EC" id="2.7.11.1"/>
    </reaction>
</comment>
<feature type="binding site" evidence="16 18">
    <location>
        <position position="138"/>
    </location>
    <ligand>
        <name>ATP</name>
        <dbReference type="ChEBI" id="CHEBI:30616"/>
    </ligand>
</feature>
<evidence type="ECO:0000256" key="15">
    <source>
        <dbReference type="PIRSR" id="PIRSR630616-1"/>
    </source>
</evidence>
<dbReference type="SMART" id="SM00220">
    <property type="entry name" value="S_TKc"/>
    <property type="match status" value="1"/>
</dbReference>
<dbReference type="eggNOG" id="KOG0580">
    <property type="taxonomic scope" value="Eukaryota"/>
</dbReference>
<feature type="binding site" evidence="16">
    <location>
        <begin position="236"/>
        <end position="237"/>
    </location>
    <ligand>
        <name>ATP</name>
        <dbReference type="ChEBI" id="CHEBI:30616"/>
    </ligand>
</feature>
<dbReference type="EC" id="2.7.11.1" evidence="2 20"/>
<dbReference type="InterPro" id="IPR017441">
    <property type="entry name" value="Protein_kinase_ATP_BS"/>
</dbReference>
<keyword evidence="12" id="KW-0137">Centromere</keyword>
<evidence type="ECO:0000256" key="4">
    <source>
        <dbReference type="ARBA" id="ARBA00022454"/>
    </source>
</evidence>
<dbReference type="Gene3D" id="1.10.510.10">
    <property type="entry name" value="Transferase(Phosphotransferase) domain 1"/>
    <property type="match status" value="1"/>
</dbReference>
<evidence type="ECO:0000256" key="19">
    <source>
        <dbReference type="RuleBase" id="RU000304"/>
    </source>
</evidence>
<feature type="binding site" evidence="16">
    <location>
        <position position="250"/>
    </location>
    <ligand>
        <name>ATP</name>
        <dbReference type="ChEBI" id="CHEBI:30616"/>
    </ligand>
</feature>
<sequence>MSNGPKPDAAKVRRDSLLQRNMLLSMRLNNSGNNENQQIGQLTSEKNNGNWRKTLGVPRKLSIRSSKVGSPITGKVNNTTHGNPNVNGKRYSPQHSPKLNLKSLSLKDFEIGKKLGKGKFGRVYCVRHKVTGFICAMKVMEKQEIMQYNVQKQFRREVEIQSSLNHQNLTKLYGYFHDDKRVYLLMEYLVNGELYKLLRAKGPLDDIFASHYVYQMADALDYMHQRNIIHRDVKPENILIGFDNTVKLTDFGWSIINPRGTKRKTMCGTLDYLSPELIASKEYDDKVDVWALGVLTFELVVNSPPFEEDSKELTSKRIVRGDLKFPNHISSDAQDLITKLLRHNSKDRISLREVKQHPWITKNRPFW</sequence>
<evidence type="ECO:0000256" key="20">
    <source>
        <dbReference type="RuleBase" id="RU367134"/>
    </source>
</evidence>
<evidence type="ECO:0000256" key="5">
    <source>
        <dbReference type="ARBA" id="ARBA00022527"/>
    </source>
</evidence>
<evidence type="ECO:0000259" key="22">
    <source>
        <dbReference type="PROSITE" id="PS50011"/>
    </source>
</evidence>
<feature type="cross-link" description="Glycyl lysine isopeptide (Lys-Gly) (interchain with G-Cter in SUMO2)" evidence="17">
    <location>
        <position position="234"/>
    </location>
</feature>
<evidence type="ECO:0000256" key="18">
    <source>
        <dbReference type="PROSITE-ProRule" id="PRU10141"/>
    </source>
</evidence>
<dbReference type="GO" id="GO:0051233">
    <property type="term" value="C:spindle midzone"/>
    <property type="evidence" value="ECO:0007669"/>
    <property type="project" value="UniProtKB-ARBA"/>
</dbReference>
<dbReference type="GO" id="GO:0004674">
    <property type="term" value="F:protein serine/threonine kinase activity"/>
    <property type="evidence" value="ECO:0007669"/>
    <property type="project" value="UniProtKB-KW"/>
</dbReference>
<keyword evidence="8 20" id="KW-0418">Kinase</keyword>
<evidence type="ECO:0000313" key="24">
    <source>
        <dbReference type="Proteomes" id="UP000187013"/>
    </source>
</evidence>
<dbReference type="FunFam" id="3.30.200.20:FF:000042">
    <property type="entry name" value="Aurora kinase A"/>
    <property type="match status" value="1"/>
</dbReference>
<dbReference type="InterPro" id="IPR008271">
    <property type="entry name" value="Ser/Thr_kinase_AS"/>
</dbReference>
<evidence type="ECO:0000256" key="1">
    <source>
        <dbReference type="ARBA" id="ARBA00004629"/>
    </source>
</evidence>
<dbReference type="AlphaFoldDB" id="A0A1Q3A1S7"/>
<dbReference type="InterPro" id="IPR000719">
    <property type="entry name" value="Prot_kinase_dom"/>
</dbReference>
<dbReference type="InterPro" id="IPR030616">
    <property type="entry name" value="Aur-like"/>
</dbReference>
<accession>A0A1Q3A1S7</accession>
<evidence type="ECO:0000256" key="10">
    <source>
        <dbReference type="ARBA" id="ARBA00022838"/>
    </source>
</evidence>
<dbReference type="GO" id="GO:0005524">
    <property type="term" value="F:ATP binding"/>
    <property type="evidence" value="ECO:0007669"/>
    <property type="project" value="UniProtKB-UniRule"/>
</dbReference>
<evidence type="ECO:0000256" key="6">
    <source>
        <dbReference type="ARBA" id="ARBA00022679"/>
    </source>
</evidence>
<evidence type="ECO:0000256" key="3">
    <source>
        <dbReference type="ARBA" id="ARBA00021157"/>
    </source>
</evidence>
<evidence type="ECO:0000256" key="16">
    <source>
        <dbReference type="PIRSR" id="PIRSR630616-2"/>
    </source>
</evidence>
<dbReference type="PROSITE" id="PS50011">
    <property type="entry name" value="PROTEIN_KINASE_DOM"/>
    <property type="match status" value="1"/>
</dbReference>
<dbReference type="PANTHER" id="PTHR24350">
    <property type="entry name" value="SERINE/THREONINE-PROTEIN KINASE IAL-RELATED"/>
    <property type="match status" value="1"/>
</dbReference>
<dbReference type="GO" id="GO:0032465">
    <property type="term" value="P:regulation of cytokinesis"/>
    <property type="evidence" value="ECO:0007669"/>
    <property type="project" value="UniProtKB-ARBA"/>
</dbReference>
<feature type="domain" description="Protein kinase" evidence="22">
    <location>
        <begin position="109"/>
        <end position="360"/>
    </location>
</feature>
<protein>
    <recommendedName>
        <fullName evidence="3 20">Aurora kinase</fullName>
        <ecNumber evidence="2 20">2.7.11.1</ecNumber>
    </recommendedName>
</protein>
<dbReference type="InterPro" id="IPR011009">
    <property type="entry name" value="Kinase-like_dom_sf"/>
</dbReference>
<dbReference type="GO" id="GO:0032133">
    <property type="term" value="C:chromosome passenger complex"/>
    <property type="evidence" value="ECO:0007669"/>
    <property type="project" value="UniProtKB-ARBA"/>
</dbReference>
<dbReference type="Pfam" id="PF00069">
    <property type="entry name" value="Pkinase"/>
    <property type="match status" value="1"/>
</dbReference>
<dbReference type="GO" id="GO:1902115">
    <property type="term" value="P:regulation of organelle assembly"/>
    <property type="evidence" value="ECO:0007669"/>
    <property type="project" value="UniProtKB-ARBA"/>
</dbReference>
<evidence type="ECO:0000256" key="12">
    <source>
        <dbReference type="ARBA" id="ARBA00023328"/>
    </source>
</evidence>
<feature type="compositionally biased region" description="Polar residues" evidence="21">
    <location>
        <begin position="75"/>
        <end position="86"/>
    </location>
</feature>
<comment type="catalytic activity">
    <reaction evidence="14 20">
        <text>L-seryl-[protein] + ATP = O-phospho-L-seryl-[protein] + ADP + H(+)</text>
        <dbReference type="Rhea" id="RHEA:17989"/>
        <dbReference type="Rhea" id="RHEA-COMP:9863"/>
        <dbReference type="Rhea" id="RHEA-COMP:11604"/>
        <dbReference type="ChEBI" id="CHEBI:15378"/>
        <dbReference type="ChEBI" id="CHEBI:29999"/>
        <dbReference type="ChEBI" id="CHEBI:30616"/>
        <dbReference type="ChEBI" id="CHEBI:83421"/>
        <dbReference type="ChEBI" id="CHEBI:456216"/>
        <dbReference type="EC" id="2.7.11.1"/>
    </reaction>
</comment>
<organism evidence="23 24">
    <name type="scientific">Zygosaccharomyces rouxii</name>
    <dbReference type="NCBI Taxonomy" id="4956"/>
    <lineage>
        <taxon>Eukaryota</taxon>
        <taxon>Fungi</taxon>
        <taxon>Dikarya</taxon>
        <taxon>Ascomycota</taxon>
        <taxon>Saccharomycotina</taxon>
        <taxon>Saccharomycetes</taxon>
        <taxon>Saccharomycetales</taxon>
        <taxon>Saccharomycetaceae</taxon>
        <taxon>Zygosaccharomyces</taxon>
    </lineage>
</organism>
<dbReference type="GO" id="GO:0008608">
    <property type="term" value="P:attachment of spindle microtubules to kinetochore"/>
    <property type="evidence" value="ECO:0007669"/>
    <property type="project" value="UniProtKB-ARBA"/>
</dbReference>
<evidence type="ECO:0000256" key="13">
    <source>
        <dbReference type="ARBA" id="ARBA00047899"/>
    </source>
</evidence>
<comment type="subcellular location">
    <subcellularLocation>
        <location evidence="1">Chromosome</location>
        <location evidence="1">Centromere</location>
        <location evidence="1">Kinetochore</location>
    </subcellularLocation>
</comment>
<evidence type="ECO:0000256" key="9">
    <source>
        <dbReference type="ARBA" id="ARBA00022829"/>
    </source>
</evidence>
<dbReference type="PROSITE" id="PS00108">
    <property type="entry name" value="PROTEIN_KINASE_ST"/>
    <property type="match status" value="1"/>
</dbReference>
<feature type="binding site" evidence="16">
    <location>
        <position position="119"/>
    </location>
    <ligand>
        <name>ATP</name>
        <dbReference type="ChEBI" id="CHEBI:30616"/>
    </ligand>
</feature>
<keyword evidence="10" id="KW-0995">Kinetochore</keyword>
<evidence type="ECO:0000256" key="2">
    <source>
        <dbReference type="ARBA" id="ARBA00012513"/>
    </source>
</evidence>
<evidence type="ECO:0000313" key="23">
    <source>
        <dbReference type="EMBL" id="GAV49632.1"/>
    </source>
</evidence>
<comment type="caution">
    <text evidence="23">The sequence shown here is derived from an EMBL/GenBank/DDBJ whole genome shotgun (WGS) entry which is preliminary data.</text>
</comment>
<evidence type="ECO:0000256" key="21">
    <source>
        <dbReference type="SAM" id="MobiDB-lite"/>
    </source>
</evidence>
<dbReference type="OMA" id="ESRFPEW"/>
<proteinExistence type="inferred from homology"/>
<evidence type="ECO:0000256" key="7">
    <source>
        <dbReference type="ARBA" id="ARBA00022741"/>
    </source>
</evidence>
<dbReference type="GO" id="GO:0000776">
    <property type="term" value="C:kinetochore"/>
    <property type="evidence" value="ECO:0007669"/>
    <property type="project" value="UniProtKB-KW"/>
</dbReference>
<gene>
    <name evidence="23" type="ORF">ZYGR_0P02770</name>
</gene>
<feature type="region of interest" description="Disordered" evidence="21">
    <location>
        <begin position="67"/>
        <end position="97"/>
    </location>
</feature>
<dbReference type="GO" id="GO:0000819">
    <property type="term" value="P:sister chromatid segregation"/>
    <property type="evidence" value="ECO:0007669"/>
    <property type="project" value="UniProtKB-ARBA"/>
</dbReference>
<keyword evidence="11 16" id="KW-0067">ATP-binding</keyword>
<dbReference type="FunFam" id="1.10.510.10:FF:000235">
    <property type="entry name" value="Serine/threonine-protein kinase ark1"/>
    <property type="match status" value="1"/>
</dbReference>
<evidence type="ECO:0000256" key="14">
    <source>
        <dbReference type="ARBA" id="ARBA00048679"/>
    </source>
</evidence>
<comment type="similarity">
    <text evidence="20">Belongs to the protein kinase superfamily. Ser/Thr protein kinase family. Aurora subfamily.</text>
</comment>
<dbReference type="CDD" id="cd14007">
    <property type="entry name" value="STKc_Aurora"/>
    <property type="match status" value="1"/>
</dbReference>
<dbReference type="SUPFAM" id="SSF56112">
    <property type="entry name" value="Protein kinase-like (PK-like)"/>
    <property type="match status" value="1"/>
</dbReference>
<keyword evidence="5 19" id="KW-0723">Serine/threonine-protein kinase</keyword>